<dbReference type="EMBL" id="PDJD01000001">
    <property type="protein sequence ID" value="PFG20366.1"/>
    <property type="molecule type" value="Genomic_DNA"/>
</dbReference>
<protein>
    <submittedName>
        <fullName evidence="6">GT2 family glycosyltransferase</fullName>
    </submittedName>
</protein>
<evidence type="ECO:0000259" key="5">
    <source>
        <dbReference type="Pfam" id="PF00535"/>
    </source>
</evidence>
<dbReference type="AlphaFoldDB" id="A0A2A9D214"/>
<keyword evidence="3" id="KW-0328">Glycosyltransferase</keyword>
<gene>
    <name evidence="6" type="ORF">ATL40_1964</name>
</gene>
<comment type="similarity">
    <text evidence="2">Belongs to the glycosyltransferase 2 family.</text>
</comment>
<dbReference type="Gene3D" id="3.90.550.10">
    <property type="entry name" value="Spore Coat Polysaccharide Biosynthesis Protein SpsA, Chain A"/>
    <property type="match status" value="1"/>
</dbReference>
<dbReference type="Proteomes" id="UP000224915">
    <property type="component" value="Unassembled WGS sequence"/>
</dbReference>
<evidence type="ECO:0000256" key="3">
    <source>
        <dbReference type="ARBA" id="ARBA00022676"/>
    </source>
</evidence>
<dbReference type="PANTHER" id="PTHR43179:SF12">
    <property type="entry name" value="GALACTOFURANOSYLTRANSFERASE GLFT2"/>
    <property type="match status" value="1"/>
</dbReference>
<dbReference type="Pfam" id="PF00535">
    <property type="entry name" value="Glycos_transf_2"/>
    <property type="match status" value="1"/>
</dbReference>
<keyword evidence="7" id="KW-1185">Reference proteome</keyword>
<name>A0A2A9D214_9MICO</name>
<keyword evidence="4 6" id="KW-0808">Transferase</keyword>
<feature type="domain" description="Glycosyltransferase 2-like" evidence="5">
    <location>
        <begin position="23"/>
        <end position="158"/>
    </location>
</feature>
<evidence type="ECO:0000256" key="4">
    <source>
        <dbReference type="ARBA" id="ARBA00022679"/>
    </source>
</evidence>
<organism evidence="6 7">
    <name type="scientific">Serinibacter salmoneus</name>
    <dbReference type="NCBI Taxonomy" id="556530"/>
    <lineage>
        <taxon>Bacteria</taxon>
        <taxon>Bacillati</taxon>
        <taxon>Actinomycetota</taxon>
        <taxon>Actinomycetes</taxon>
        <taxon>Micrococcales</taxon>
        <taxon>Beutenbergiaceae</taxon>
        <taxon>Serinibacter</taxon>
    </lineage>
</organism>
<comment type="pathway">
    <text evidence="1">Cell wall biogenesis; cell wall polysaccharide biosynthesis.</text>
</comment>
<comment type="caution">
    <text evidence="6">The sequence shown here is derived from an EMBL/GenBank/DDBJ whole genome shotgun (WGS) entry which is preliminary data.</text>
</comment>
<evidence type="ECO:0000313" key="6">
    <source>
        <dbReference type="EMBL" id="PFG20366.1"/>
    </source>
</evidence>
<reference evidence="6 7" key="1">
    <citation type="submission" date="2017-10" db="EMBL/GenBank/DDBJ databases">
        <title>Sequencing the genomes of 1000 actinobacteria strains.</title>
        <authorList>
            <person name="Klenk H.-P."/>
        </authorList>
    </citation>
    <scope>NUCLEOTIDE SEQUENCE [LARGE SCALE GENOMIC DNA]</scope>
    <source>
        <strain evidence="6 7">DSM 21801</strain>
    </source>
</reference>
<proteinExistence type="inferred from homology"/>
<evidence type="ECO:0000256" key="2">
    <source>
        <dbReference type="ARBA" id="ARBA00006739"/>
    </source>
</evidence>
<sequence length="341" mass="38445">MNTRTRSLAYGGAVTSERENLAVVIVTFNRPELLRELLVSAARMTRAPRWVVVVDNASEPATQDVLTAAAAAFPEGTLVNHRLERNTGGAGGFHEGARVALDLGADWLWFMDDDVEIIPEALDLFAPWMERFGCIHGRRYDVDGTPFYWQAKFNQFLGVPLPYTVGSFSSDGYAVTNSGTFEGMLIHAGVVRRIGLPDSRFFISWDDAIYAWLAAQVTTVVYVDIFVLHRKRVQRQVNLGIRHLNDASDLTRYHMMRNRAYVGRYFDVHGQLHRVGFAIGTALTFAKEIVRLLLVERTLRGTRVLVTGWRDGRRIWRDRAWEPMPPLAGAPTIEGGPWQEV</sequence>
<accession>A0A2A9D214</accession>
<dbReference type="SUPFAM" id="SSF53448">
    <property type="entry name" value="Nucleotide-diphospho-sugar transferases"/>
    <property type="match status" value="1"/>
</dbReference>
<dbReference type="InterPro" id="IPR029044">
    <property type="entry name" value="Nucleotide-diphossugar_trans"/>
</dbReference>
<evidence type="ECO:0000256" key="1">
    <source>
        <dbReference type="ARBA" id="ARBA00004776"/>
    </source>
</evidence>
<dbReference type="InterPro" id="IPR001173">
    <property type="entry name" value="Glyco_trans_2-like"/>
</dbReference>
<evidence type="ECO:0000313" key="7">
    <source>
        <dbReference type="Proteomes" id="UP000224915"/>
    </source>
</evidence>
<dbReference type="GO" id="GO:0016757">
    <property type="term" value="F:glycosyltransferase activity"/>
    <property type="evidence" value="ECO:0007669"/>
    <property type="project" value="UniProtKB-KW"/>
</dbReference>
<dbReference type="PANTHER" id="PTHR43179">
    <property type="entry name" value="RHAMNOSYLTRANSFERASE WBBL"/>
    <property type="match status" value="1"/>
</dbReference>